<dbReference type="KEGG" id="pfer:IRI77_30705"/>
<evidence type="ECO:0000313" key="4">
    <source>
        <dbReference type="Proteomes" id="UP000593892"/>
    </source>
</evidence>
<dbReference type="Pfam" id="PF10633">
    <property type="entry name" value="NPCBM_assoc"/>
    <property type="match status" value="1"/>
</dbReference>
<organism evidence="3 4">
    <name type="scientific">Paludibaculum fermentans</name>
    <dbReference type="NCBI Taxonomy" id="1473598"/>
    <lineage>
        <taxon>Bacteria</taxon>
        <taxon>Pseudomonadati</taxon>
        <taxon>Acidobacteriota</taxon>
        <taxon>Terriglobia</taxon>
        <taxon>Bryobacterales</taxon>
        <taxon>Bryobacteraceae</taxon>
        <taxon>Paludibaculum</taxon>
    </lineage>
</organism>
<protein>
    <submittedName>
        <fullName evidence="3">PIG-L family deacetylase</fullName>
    </submittedName>
</protein>
<feature type="signal peptide" evidence="1">
    <location>
        <begin position="1"/>
        <end position="30"/>
    </location>
</feature>
<accession>A0A7S7NNX8</accession>
<feature type="domain" description="Alpha-galactosidase NEW3" evidence="2">
    <location>
        <begin position="533"/>
        <end position="588"/>
    </location>
</feature>
<dbReference type="Proteomes" id="UP000593892">
    <property type="component" value="Chromosome"/>
</dbReference>
<dbReference type="EMBL" id="CP063849">
    <property type="protein sequence ID" value="QOY87101.1"/>
    <property type="molecule type" value="Genomic_DNA"/>
</dbReference>
<evidence type="ECO:0000259" key="2">
    <source>
        <dbReference type="Pfam" id="PF10633"/>
    </source>
</evidence>
<keyword evidence="1" id="KW-0732">Signal</keyword>
<evidence type="ECO:0000313" key="3">
    <source>
        <dbReference type="EMBL" id="QOY87101.1"/>
    </source>
</evidence>
<proteinExistence type="predicted"/>
<reference evidence="3 4" key="1">
    <citation type="submission" date="2020-10" db="EMBL/GenBank/DDBJ databases">
        <title>Complete genome sequence of Paludibaculum fermentans P105T, a facultatively anaerobic acidobacterium capable of dissimilatory Fe(III) reduction.</title>
        <authorList>
            <person name="Dedysh S.N."/>
            <person name="Beletsky A.V."/>
            <person name="Kulichevskaya I.S."/>
            <person name="Mardanov A.V."/>
            <person name="Ravin N.V."/>
        </authorList>
    </citation>
    <scope>NUCLEOTIDE SEQUENCE [LARGE SCALE GENOMIC DNA]</scope>
    <source>
        <strain evidence="3 4">P105</strain>
    </source>
</reference>
<name>A0A7S7NNX8_PALFE</name>
<dbReference type="RefSeq" id="WP_194448770.1">
    <property type="nucleotide sequence ID" value="NZ_CP063849.1"/>
</dbReference>
<feature type="chain" id="PRO_5032819825" evidence="1">
    <location>
        <begin position="31"/>
        <end position="840"/>
    </location>
</feature>
<sequence length="840" mass="91974">MMKTRVQCHSAHLTALFVAVSVLFALPARAEVRKPTGAAALEKQLEGLRVVGSVLMIAAHPDDENTALLAYCAQGRKYRTAYLSLTRGEGGQNLIGSEQGDLLGVIRTQELLAARRVDGAEQFFSRAIDFGFSKTAKETLEKWGREQVLSDVVWVIRRYRPDVIFLRFSGTPRDGHGHHQSSSILGKEAFKLAADPTAFPEQLKYVQPWQAKRIMWNGFSFNRQQEQEMDKMPDRLMVDTGEFDPVLGLSYGELAGISRSQHRSQGMGSPERKGAAPNYLFLYGGDPAKQDFMDGVDTSWNRLPGGAAVQKALDEALAAYSMESPEKVIAPLLKARKLIAAIDQPDARRKLSDLDEALAMAAGLWLEVSAAKAEATPGSSVTLNLTAVSRGHAKVELEGVKAGDAVSFAGAALAYNQPHTAKADWQVPETAPLTQPLQLRKQRTGNLYTIADQRKIGLAEDEPVLTAKFRVKIEGESIELSRPVENRYVDRVRGELARPLIIVPPVSLKLSETALLFAERKARPVTVEVVARHPNQSGSVSLQAPAGWQVEPAENPFQLAEAGQMVTVTFQVTPPAATARAEIRASARIGNLAIANGMTQLTYDHIPIQTIFPAAKTPVVRVDAKVSAKRVGYVMGAGDEVPAALKELGCEVTFLEAGDLAHGDLSRFDAIVTGVRAWNVREDLRTSHERLRQYMEAGGTVVVQYNILDGTFLSTEQGTVKNMGPFPIKLGRDRTTVEEAPVQFLKPDDRLLQIPNTITPADFDGWVQERALYFPSEWDPKYTPLLETHDPGEAVQKGGLLYARVGKGAYVFTCYSWFRQLPAGVPGAYRIFANLVSAGR</sequence>
<dbReference type="SUPFAM" id="SSF52317">
    <property type="entry name" value="Class I glutamine amidotransferase-like"/>
    <property type="match status" value="1"/>
</dbReference>
<dbReference type="InterPro" id="IPR024078">
    <property type="entry name" value="LmbE-like_dom_sf"/>
</dbReference>
<dbReference type="InterPro" id="IPR003737">
    <property type="entry name" value="GlcNAc_PI_deacetylase-related"/>
</dbReference>
<dbReference type="InterPro" id="IPR029062">
    <property type="entry name" value="Class_I_gatase-like"/>
</dbReference>
<evidence type="ECO:0000256" key="1">
    <source>
        <dbReference type="SAM" id="SignalP"/>
    </source>
</evidence>
<dbReference type="SUPFAM" id="SSF102588">
    <property type="entry name" value="LmbE-like"/>
    <property type="match status" value="1"/>
</dbReference>
<dbReference type="InterPro" id="IPR018905">
    <property type="entry name" value="A-galactase_NEW3"/>
</dbReference>
<dbReference type="AlphaFoldDB" id="A0A7S7NNX8"/>
<keyword evidence="4" id="KW-1185">Reference proteome</keyword>
<dbReference type="Gene3D" id="3.40.50.10320">
    <property type="entry name" value="LmbE-like"/>
    <property type="match status" value="1"/>
</dbReference>
<dbReference type="Pfam" id="PF02585">
    <property type="entry name" value="PIG-L"/>
    <property type="match status" value="1"/>
</dbReference>
<gene>
    <name evidence="3" type="ORF">IRI77_30705</name>
</gene>